<evidence type="ECO:0000313" key="2">
    <source>
        <dbReference type="EMBL" id="KOC59855.1"/>
    </source>
</evidence>
<dbReference type="EMBL" id="KQ414885">
    <property type="protein sequence ID" value="KOC59856.1"/>
    <property type="molecule type" value="Genomic_DNA"/>
</dbReference>
<evidence type="ECO:0000313" key="3">
    <source>
        <dbReference type="EMBL" id="KOC59856.1"/>
    </source>
</evidence>
<dbReference type="AlphaFoldDB" id="A0A0L7QMY1"/>
<evidence type="ECO:0000256" key="1">
    <source>
        <dbReference type="SAM" id="MobiDB-lite"/>
    </source>
</evidence>
<dbReference type="Proteomes" id="UP000053825">
    <property type="component" value="Unassembled WGS sequence"/>
</dbReference>
<name>A0A0L7QMY1_9HYME</name>
<feature type="non-terminal residue" evidence="3">
    <location>
        <position position="1"/>
    </location>
</feature>
<keyword evidence="4" id="KW-1185">Reference proteome</keyword>
<feature type="region of interest" description="Disordered" evidence="1">
    <location>
        <begin position="1"/>
        <end position="39"/>
    </location>
</feature>
<dbReference type="EMBL" id="KQ414885">
    <property type="protein sequence ID" value="KOC59855.1"/>
    <property type="molecule type" value="Genomic_DNA"/>
</dbReference>
<reference evidence="3 4" key="1">
    <citation type="submission" date="2015-07" db="EMBL/GenBank/DDBJ databases">
        <title>The genome of Habropoda laboriosa.</title>
        <authorList>
            <person name="Pan H."/>
            <person name="Kapheim K."/>
        </authorList>
    </citation>
    <scope>NUCLEOTIDE SEQUENCE [LARGE SCALE GENOMIC DNA]</scope>
    <source>
        <strain evidence="3">0110345459</strain>
    </source>
</reference>
<evidence type="ECO:0000313" key="4">
    <source>
        <dbReference type="Proteomes" id="UP000053825"/>
    </source>
</evidence>
<protein>
    <submittedName>
        <fullName evidence="3">Uncharacterized protein</fullName>
    </submittedName>
</protein>
<sequence>KHETQGRVKGTSTSPSVPRKSVCISSRVSSRSPKDTLRLSSIERERDYLLSSRRGGFDRKRCISTDMTAASQ</sequence>
<proteinExistence type="predicted"/>
<feature type="compositionally biased region" description="Low complexity" evidence="1">
    <location>
        <begin position="21"/>
        <end position="31"/>
    </location>
</feature>
<organism evidence="3 4">
    <name type="scientific">Habropoda laboriosa</name>
    <dbReference type="NCBI Taxonomy" id="597456"/>
    <lineage>
        <taxon>Eukaryota</taxon>
        <taxon>Metazoa</taxon>
        <taxon>Ecdysozoa</taxon>
        <taxon>Arthropoda</taxon>
        <taxon>Hexapoda</taxon>
        <taxon>Insecta</taxon>
        <taxon>Pterygota</taxon>
        <taxon>Neoptera</taxon>
        <taxon>Endopterygota</taxon>
        <taxon>Hymenoptera</taxon>
        <taxon>Apocrita</taxon>
        <taxon>Aculeata</taxon>
        <taxon>Apoidea</taxon>
        <taxon>Anthophila</taxon>
        <taxon>Apidae</taxon>
        <taxon>Habropoda</taxon>
    </lineage>
</organism>
<gene>
    <name evidence="2" type="ORF">WH47_10554</name>
    <name evidence="3" type="ORF">WH47_10555</name>
</gene>
<accession>A0A0L7QMY1</accession>